<evidence type="ECO:0000256" key="5">
    <source>
        <dbReference type="SAM" id="MobiDB-lite"/>
    </source>
</evidence>
<keyword evidence="1" id="KW-0813">Transport</keyword>
<dbReference type="GO" id="GO:0005524">
    <property type="term" value="F:ATP binding"/>
    <property type="evidence" value="ECO:0007669"/>
    <property type="project" value="UniProtKB-KW"/>
</dbReference>
<feature type="region of interest" description="Disordered" evidence="5">
    <location>
        <begin position="1"/>
        <end position="23"/>
    </location>
</feature>
<dbReference type="GO" id="GO:0016887">
    <property type="term" value="F:ATP hydrolysis activity"/>
    <property type="evidence" value="ECO:0007669"/>
    <property type="project" value="InterPro"/>
</dbReference>
<dbReference type="InterPro" id="IPR027417">
    <property type="entry name" value="P-loop_NTPase"/>
</dbReference>
<sequence length="361" mass="41857">MQRELYRSNGMQGDFQEYPQGKLNHPRPSNTLATLEGISFRYDPKEDLVLEDFSLSIEAGEIFCLLGESGCGKTTCLQLLGGFLFPEKGKILIEGKDYSSFPPEKRPVSTVFQSYALFPHMTVLENVCYGLKWKGFHKKEQRDRAEKYLDMMKLWSFRDRMVTELSGGQQQRVALARSLAVEPKLLLMDEPLSNLDAGLRKDIREELADVQRKIGLSMLFVTHDQEEAMELGHRIGIMEKGKILQIGSGEELYLHPKNDYIRRFFGEYFVLFLEGKKHFLRPEDFGISSEKARVEPLSGRQEGRRELRKEGRVLFEVFLATYRLYRVSLAGEEVHIKLQANAPFREGEEVWVFFYEKEEEQ</sequence>
<evidence type="ECO:0000256" key="1">
    <source>
        <dbReference type="ARBA" id="ARBA00022448"/>
    </source>
</evidence>
<evidence type="ECO:0000256" key="3">
    <source>
        <dbReference type="ARBA" id="ARBA00022840"/>
    </source>
</evidence>
<protein>
    <recommendedName>
        <fullName evidence="4">ABC-type quaternary amine transporter</fullName>
        <ecNumber evidence="4">7.6.2.9</ecNumber>
    </recommendedName>
</protein>
<accession>A0A7W9SHG5</accession>
<evidence type="ECO:0000256" key="4">
    <source>
        <dbReference type="ARBA" id="ARBA00066388"/>
    </source>
</evidence>
<dbReference type="InterPro" id="IPR017871">
    <property type="entry name" value="ABC_transporter-like_CS"/>
</dbReference>
<evidence type="ECO:0000259" key="6">
    <source>
        <dbReference type="PROSITE" id="PS50893"/>
    </source>
</evidence>
<dbReference type="FunFam" id="3.40.50.300:FF:000425">
    <property type="entry name" value="Probable ABC transporter, ATP-binding subunit"/>
    <property type="match status" value="1"/>
</dbReference>
<evidence type="ECO:0000256" key="2">
    <source>
        <dbReference type="ARBA" id="ARBA00022741"/>
    </source>
</evidence>
<organism evidence="7 8">
    <name type="scientific">Oribacterium sinus</name>
    <dbReference type="NCBI Taxonomy" id="237576"/>
    <lineage>
        <taxon>Bacteria</taxon>
        <taxon>Bacillati</taxon>
        <taxon>Bacillota</taxon>
        <taxon>Clostridia</taxon>
        <taxon>Lachnospirales</taxon>
        <taxon>Lachnospiraceae</taxon>
        <taxon>Oribacterium</taxon>
    </lineage>
</organism>
<dbReference type="EMBL" id="JACHHH010000006">
    <property type="protein sequence ID" value="MBB6041470.1"/>
    <property type="molecule type" value="Genomic_DNA"/>
</dbReference>
<keyword evidence="3 7" id="KW-0067">ATP-binding</keyword>
<evidence type="ECO:0000313" key="8">
    <source>
        <dbReference type="Proteomes" id="UP000522163"/>
    </source>
</evidence>
<proteinExistence type="predicted"/>
<dbReference type="SUPFAM" id="SSF52540">
    <property type="entry name" value="P-loop containing nucleoside triphosphate hydrolases"/>
    <property type="match status" value="1"/>
</dbReference>
<dbReference type="EC" id="7.6.2.9" evidence="4"/>
<dbReference type="RefSeq" id="WP_183684078.1">
    <property type="nucleotide sequence ID" value="NZ_JACHHH010000006.1"/>
</dbReference>
<dbReference type="InterPro" id="IPR050093">
    <property type="entry name" value="ABC_SmlMolc_Importer"/>
</dbReference>
<dbReference type="Proteomes" id="UP000522163">
    <property type="component" value="Unassembled WGS sequence"/>
</dbReference>
<dbReference type="InterPro" id="IPR003593">
    <property type="entry name" value="AAA+_ATPase"/>
</dbReference>
<name>A0A7W9SHG5_9FIRM</name>
<dbReference type="GeneID" id="85014990"/>
<feature type="domain" description="ABC transporter" evidence="6">
    <location>
        <begin position="33"/>
        <end position="265"/>
    </location>
</feature>
<dbReference type="SMART" id="SM00382">
    <property type="entry name" value="AAA"/>
    <property type="match status" value="1"/>
</dbReference>
<gene>
    <name evidence="7" type="ORF">HNQ46_001450</name>
</gene>
<evidence type="ECO:0000313" key="7">
    <source>
        <dbReference type="EMBL" id="MBB6041470.1"/>
    </source>
</evidence>
<keyword evidence="2" id="KW-0547">Nucleotide-binding</keyword>
<dbReference type="Pfam" id="PF00005">
    <property type="entry name" value="ABC_tran"/>
    <property type="match status" value="1"/>
</dbReference>
<dbReference type="GO" id="GO:0015418">
    <property type="term" value="F:ABC-type quaternary ammonium compound transporting activity"/>
    <property type="evidence" value="ECO:0007669"/>
    <property type="project" value="UniProtKB-EC"/>
</dbReference>
<dbReference type="PROSITE" id="PS50893">
    <property type="entry name" value="ABC_TRANSPORTER_2"/>
    <property type="match status" value="1"/>
</dbReference>
<dbReference type="Gene3D" id="3.40.50.300">
    <property type="entry name" value="P-loop containing nucleotide triphosphate hydrolases"/>
    <property type="match status" value="1"/>
</dbReference>
<dbReference type="AlphaFoldDB" id="A0A7W9SHG5"/>
<dbReference type="PANTHER" id="PTHR42781:SF4">
    <property type="entry name" value="SPERMIDINE_PUTRESCINE IMPORT ATP-BINDING PROTEIN POTA"/>
    <property type="match status" value="1"/>
</dbReference>
<dbReference type="InterPro" id="IPR003439">
    <property type="entry name" value="ABC_transporter-like_ATP-bd"/>
</dbReference>
<comment type="caution">
    <text evidence="7">The sequence shown here is derived from an EMBL/GenBank/DDBJ whole genome shotgun (WGS) entry which is preliminary data.</text>
</comment>
<dbReference type="PANTHER" id="PTHR42781">
    <property type="entry name" value="SPERMIDINE/PUTRESCINE IMPORT ATP-BINDING PROTEIN POTA"/>
    <property type="match status" value="1"/>
</dbReference>
<dbReference type="PROSITE" id="PS00211">
    <property type="entry name" value="ABC_TRANSPORTER_1"/>
    <property type="match status" value="1"/>
</dbReference>
<reference evidence="7 8" key="1">
    <citation type="submission" date="2020-08" db="EMBL/GenBank/DDBJ databases">
        <title>Genomic Encyclopedia of Type Strains, Phase IV (KMG-IV): sequencing the most valuable type-strain genomes for metagenomic binning, comparative biology and taxonomic classification.</title>
        <authorList>
            <person name="Goeker M."/>
        </authorList>
    </citation>
    <scope>NUCLEOTIDE SEQUENCE [LARGE SCALE GENOMIC DNA]</scope>
    <source>
        <strain evidence="7 8">DSM 17245</strain>
    </source>
</reference>